<dbReference type="Proteomes" id="UP001497482">
    <property type="component" value="Chromosome 4"/>
</dbReference>
<feature type="compositionally biased region" description="Low complexity" evidence="1">
    <location>
        <begin position="234"/>
        <end position="255"/>
    </location>
</feature>
<reference evidence="2 3" key="1">
    <citation type="submission" date="2024-04" db="EMBL/GenBank/DDBJ databases">
        <authorList>
            <person name="Waldvogel A.-M."/>
            <person name="Schoenle A."/>
        </authorList>
    </citation>
    <scope>NUCLEOTIDE SEQUENCE [LARGE SCALE GENOMIC DNA]</scope>
</reference>
<gene>
    <name evidence="2" type="ORF">KC01_LOCUS30684</name>
</gene>
<feature type="compositionally biased region" description="Basic and acidic residues" evidence="1">
    <location>
        <begin position="169"/>
        <end position="217"/>
    </location>
</feature>
<accession>A0AAV2LKS1</accession>
<feature type="compositionally biased region" description="Pro residues" evidence="1">
    <location>
        <begin position="261"/>
        <end position="278"/>
    </location>
</feature>
<evidence type="ECO:0000313" key="2">
    <source>
        <dbReference type="EMBL" id="CAL1602953.1"/>
    </source>
</evidence>
<feature type="region of interest" description="Disordered" evidence="1">
    <location>
        <begin position="1"/>
        <end position="312"/>
    </location>
</feature>
<name>A0AAV2LKS1_KNICA</name>
<feature type="compositionally biased region" description="Low complexity" evidence="1">
    <location>
        <begin position="105"/>
        <end position="116"/>
    </location>
</feature>
<organism evidence="2 3">
    <name type="scientific">Knipowitschia caucasica</name>
    <name type="common">Caucasian dwarf goby</name>
    <name type="synonym">Pomatoschistus caucasicus</name>
    <dbReference type="NCBI Taxonomy" id="637954"/>
    <lineage>
        <taxon>Eukaryota</taxon>
        <taxon>Metazoa</taxon>
        <taxon>Chordata</taxon>
        <taxon>Craniata</taxon>
        <taxon>Vertebrata</taxon>
        <taxon>Euteleostomi</taxon>
        <taxon>Actinopterygii</taxon>
        <taxon>Neopterygii</taxon>
        <taxon>Teleostei</taxon>
        <taxon>Neoteleostei</taxon>
        <taxon>Acanthomorphata</taxon>
        <taxon>Gobiaria</taxon>
        <taxon>Gobiiformes</taxon>
        <taxon>Gobioidei</taxon>
        <taxon>Gobiidae</taxon>
        <taxon>Gobiinae</taxon>
        <taxon>Knipowitschia</taxon>
    </lineage>
</organism>
<keyword evidence="3" id="KW-1185">Reference proteome</keyword>
<dbReference type="AlphaFoldDB" id="A0AAV2LKS1"/>
<sequence length="312" mass="34293">MASVPKAEEVVSVSNSSHRTQSKSPEPAADHPGAPRVPGQVVQVEQSGRREPHKSRSTRRGDERQGSRRRGRAVRCGHDILPQAESPVRLRPCRAGRGSAANCARGQRPYGQGPRGNNKREVGAGTTAPEQVYSASGRTGDAKKSSANQREPQRDQPIQRPTAGATQPKLERRERQQHHQDKTKRDIPTTRRGQERANTRDTHDGAGTKLARAEDRSQGQGGEDEAQPKHQTSPAAPNRAAQRAGPPRARAQRPSPDMPHNDPPPQSYPTTPTTPPTLLPTSLTKDPERANNKAEPFRHNLHTLRHKKIHPR</sequence>
<feature type="compositionally biased region" description="Polar residues" evidence="1">
    <location>
        <begin position="12"/>
        <end position="24"/>
    </location>
</feature>
<evidence type="ECO:0000256" key="1">
    <source>
        <dbReference type="SAM" id="MobiDB-lite"/>
    </source>
</evidence>
<proteinExistence type="predicted"/>
<feature type="compositionally biased region" description="Basic residues" evidence="1">
    <location>
        <begin position="299"/>
        <end position="312"/>
    </location>
</feature>
<feature type="compositionally biased region" description="Basic and acidic residues" evidence="1">
    <location>
        <begin position="285"/>
        <end position="298"/>
    </location>
</feature>
<protein>
    <submittedName>
        <fullName evidence="2">Uncharacterized protein</fullName>
    </submittedName>
</protein>
<dbReference type="EMBL" id="OZ035826">
    <property type="protein sequence ID" value="CAL1602953.1"/>
    <property type="molecule type" value="Genomic_DNA"/>
</dbReference>
<evidence type="ECO:0000313" key="3">
    <source>
        <dbReference type="Proteomes" id="UP001497482"/>
    </source>
</evidence>